<dbReference type="GO" id="GO:0015667">
    <property type="term" value="F:site-specific DNA-methyltransferase (cytosine-N4-specific) activity"/>
    <property type="evidence" value="ECO:0007669"/>
    <property type="project" value="UniProtKB-EC"/>
</dbReference>
<keyword evidence="3" id="KW-0489">Methyltransferase</keyword>
<dbReference type="InterPro" id="IPR029063">
    <property type="entry name" value="SAM-dependent_MTases_sf"/>
</dbReference>
<dbReference type="InterPro" id="IPR017985">
    <property type="entry name" value="MeTrfase_CN4_CS"/>
</dbReference>
<dbReference type="GO" id="GO:0003677">
    <property type="term" value="F:DNA binding"/>
    <property type="evidence" value="ECO:0007669"/>
    <property type="project" value="InterPro"/>
</dbReference>
<organism evidence="8">
    <name type="scientific">viral metagenome</name>
    <dbReference type="NCBI Taxonomy" id="1070528"/>
    <lineage>
        <taxon>unclassified sequences</taxon>
        <taxon>metagenomes</taxon>
        <taxon>organismal metagenomes</taxon>
    </lineage>
</organism>
<dbReference type="EC" id="2.1.1.113" evidence="2"/>
<dbReference type="GO" id="GO:0032259">
    <property type="term" value="P:methylation"/>
    <property type="evidence" value="ECO:0007669"/>
    <property type="project" value="UniProtKB-KW"/>
</dbReference>
<dbReference type="Gene3D" id="3.40.50.150">
    <property type="entry name" value="Vaccinia Virus protein VP39"/>
    <property type="match status" value="1"/>
</dbReference>
<dbReference type="GO" id="GO:0009307">
    <property type="term" value="P:DNA restriction-modification system"/>
    <property type="evidence" value="ECO:0007669"/>
    <property type="project" value="UniProtKB-KW"/>
</dbReference>
<keyword evidence="4" id="KW-0808">Transferase</keyword>
<evidence type="ECO:0000256" key="3">
    <source>
        <dbReference type="ARBA" id="ARBA00022603"/>
    </source>
</evidence>
<dbReference type="PROSITE" id="PS00093">
    <property type="entry name" value="N4_MTASE"/>
    <property type="match status" value="1"/>
</dbReference>
<evidence type="ECO:0000256" key="6">
    <source>
        <dbReference type="ARBA" id="ARBA00022747"/>
    </source>
</evidence>
<proteinExistence type="inferred from homology"/>
<comment type="catalytic activity">
    <reaction evidence="7">
        <text>a 2'-deoxycytidine in DNA + S-adenosyl-L-methionine = an N(4)-methyl-2'-deoxycytidine in DNA + S-adenosyl-L-homocysteine + H(+)</text>
        <dbReference type="Rhea" id="RHEA:16857"/>
        <dbReference type="Rhea" id="RHEA-COMP:11369"/>
        <dbReference type="Rhea" id="RHEA-COMP:13674"/>
        <dbReference type="ChEBI" id="CHEBI:15378"/>
        <dbReference type="ChEBI" id="CHEBI:57856"/>
        <dbReference type="ChEBI" id="CHEBI:59789"/>
        <dbReference type="ChEBI" id="CHEBI:85452"/>
        <dbReference type="ChEBI" id="CHEBI:137933"/>
        <dbReference type="EC" id="2.1.1.113"/>
    </reaction>
</comment>
<dbReference type="EMBL" id="MN739001">
    <property type="protein sequence ID" value="QHT34544.1"/>
    <property type="molecule type" value="Genomic_DNA"/>
</dbReference>
<evidence type="ECO:0000256" key="1">
    <source>
        <dbReference type="ARBA" id="ARBA00010203"/>
    </source>
</evidence>
<comment type="similarity">
    <text evidence="1">Belongs to the N(4)/N(6)-methyltransferase family. N(4) subfamily.</text>
</comment>
<dbReference type="SUPFAM" id="SSF53335">
    <property type="entry name" value="S-adenosyl-L-methionine-dependent methyltransferases"/>
    <property type="match status" value="1"/>
</dbReference>
<evidence type="ECO:0000256" key="7">
    <source>
        <dbReference type="ARBA" id="ARBA00049120"/>
    </source>
</evidence>
<protein>
    <recommendedName>
        <fullName evidence="2">site-specific DNA-methyltransferase (cytosine-N(4)-specific)</fullName>
        <ecNumber evidence="2">2.1.1.113</ecNumber>
    </recommendedName>
</protein>
<evidence type="ECO:0000256" key="5">
    <source>
        <dbReference type="ARBA" id="ARBA00022691"/>
    </source>
</evidence>
<dbReference type="AlphaFoldDB" id="A0A6C0EZE2"/>
<accession>A0A6C0EZE2</accession>
<evidence type="ECO:0000313" key="8">
    <source>
        <dbReference type="EMBL" id="QHT34544.1"/>
    </source>
</evidence>
<keyword evidence="6" id="KW-0680">Restriction system</keyword>
<sequence>MNLSLNNDEKHMIANKIKCISETDIKNDYEMLKKMVTEANANAIEFNKRCRVGNNVVDFFTFRERLETRGKYNINFYDFISNIEEFKKKKFIQTMLTYYETTKNARGLKNEYIVLKEVYNICISAINIFRPLVAVEVYQRFKPTRILDFSAGWGGRAVGAAVCSTAYIGLDINAGLRDAYNNMSAFLNSSASTNSSENLINMVIADAVSFDYSTISPGYDMVFTSPPYYFIEKYSHNENYASKDEMDQHFYIPVFSNTFKHLLPGGHFVLNVNKEIYERVCLALFGPAEQTMNCKKSSRQNNYREMIYIWKKKC</sequence>
<reference evidence="8" key="1">
    <citation type="journal article" date="2020" name="Nature">
        <title>Giant virus diversity and host interactions through global metagenomics.</title>
        <authorList>
            <person name="Schulz F."/>
            <person name="Roux S."/>
            <person name="Paez-Espino D."/>
            <person name="Jungbluth S."/>
            <person name="Walsh D.A."/>
            <person name="Denef V.J."/>
            <person name="McMahon K.D."/>
            <person name="Konstantinidis K.T."/>
            <person name="Eloe-Fadrosh E.A."/>
            <person name="Kyrpides N.C."/>
            <person name="Woyke T."/>
        </authorList>
    </citation>
    <scope>NUCLEOTIDE SEQUENCE</scope>
    <source>
        <strain evidence="8">GVMAG-M-3300009163-63</strain>
    </source>
</reference>
<evidence type="ECO:0000256" key="2">
    <source>
        <dbReference type="ARBA" id="ARBA00012185"/>
    </source>
</evidence>
<name>A0A6C0EZE2_9ZZZZ</name>
<evidence type="ECO:0000256" key="4">
    <source>
        <dbReference type="ARBA" id="ARBA00022679"/>
    </source>
</evidence>
<keyword evidence="5" id="KW-0949">S-adenosyl-L-methionine</keyword>